<feature type="domain" description="Fido" evidence="1">
    <location>
        <begin position="1"/>
        <end position="120"/>
    </location>
</feature>
<dbReference type="OrthoDB" id="3049701at2759"/>
<keyword evidence="3" id="KW-1185">Reference proteome</keyword>
<dbReference type="EMBL" id="KQ085938">
    <property type="protein sequence ID" value="KLO14829.1"/>
    <property type="molecule type" value="Genomic_DNA"/>
</dbReference>
<proteinExistence type="predicted"/>
<dbReference type="InParanoid" id="A0A0H2RSJ0"/>
<dbReference type="PROSITE" id="PS51459">
    <property type="entry name" value="FIDO"/>
    <property type="match status" value="1"/>
</dbReference>
<dbReference type="InterPro" id="IPR003812">
    <property type="entry name" value="Fido"/>
</dbReference>
<dbReference type="SUPFAM" id="SSF140931">
    <property type="entry name" value="Fic-like"/>
    <property type="match status" value="1"/>
</dbReference>
<dbReference type="InterPro" id="IPR036597">
    <property type="entry name" value="Fido-like_dom_sf"/>
</dbReference>
<dbReference type="Gene3D" id="1.20.120.1870">
    <property type="entry name" value="Fic/DOC protein, Fido domain"/>
    <property type="match status" value="1"/>
</dbReference>
<evidence type="ECO:0000259" key="1">
    <source>
        <dbReference type="PROSITE" id="PS51459"/>
    </source>
</evidence>
<dbReference type="Proteomes" id="UP000053477">
    <property type="component" value="Unassembled WGS sequence"/>
</dbReference>
<reference evidence="2 3" key="1">
    <citation type="submission" date="2015-04" db="EMBL/GenBank/DDBJ databases">
        <title>Complete genome sequence of Schizopora paradoxa KUC8140, a cosmopolitan wood degrader in East Asia.</title>
        <authorList>
            <consortium name="DOE Joint Genome Institute"/>
            <person name="Min B."/>
            <person name="Park H."/>
            <person name="Jang Y."/>
            <person name="Kim J.-J."/>
            <person name="Kim K.H."/>
            <person name="Pangilinan J."/>
            <person name="Lipzen A."/>
            <person name="Riley R."/>
            <person name="Grigoriev I.V."/>
            <person name="Spatafora J.W."/>
            <person name="Choi I.-G."/>
        </authorList>
    </citation>
    <scope>NUCLEOTIDE SEQUENCE [LARGE SCALE GENOMIC DNA]</scope>
    <source>
        <strain evidence="2 3">KUC8140</strain>
    </source>
</reference>
<dbReference type="STRING" id="27342.A0A0H2RSJ0"/>
<name>A0A0H2RSJ0_9AGAM</name>
<dbReference type="InterPro" id="IPR053737">
    <property type="entry name" value="Type_II_TA_Toxin"/>
</dbReference>
<dbReference type="AlphaFoldDB" id="A0A0H2RSJ0"/>
<gene>
    <name evidence="2" type="ORF">SCHPADRAFT_902965</name>
</gene>
<sequence length="120" mass="13368">MSAHAYRLSRLFTPTYVACINAQIVYPAQSKLLEPEKLESILFQPLLAAANEPGKKATALAALLSYNLIQGRPFLDGNKRTAFFIANEYIRANGKPGIADERKLGEAYQELHQLLRSYGK</sequence>
<organism evidence="2 3">
    <name type="scientific">Schizopora paradoxa</name>
    <dbReference type="NCBI Taxonomy" id="27342"/>
    <lineage>
        <taxon>Eukaryota</taxon>
        <taxon>Fungi</taxon>
        <taxon>Dikarya</taxon>
        <taxon>Basidiomycota</taxon>
        <taxon>Agaricomycotina</taxon>
        <taxon>Agaricomycetes</taxon>
        <taxon>Hymenochaetales</taxon>
        <taxon>Schizoporaceae</taxon>
        <taxon>Schizopora</taxon>
    </lineage>
</organism>
<dbReference type="Pfam" id="PF02661">
    <property type="entry name" value="Fic"/>
    <property type="match status" value="1"/>
</dbReference>
<protein>
    <recommendedName>
        <fullName evidence="1">Fido domain-containing protein</fullName>
    </recommendedName>
</protein>
<evidence type="ECO:0000313" key="2">
    <source>
        <dbReference type="EMBL" id="KLO14829.1"/>
    </source>
</evidence>
<accession>A0A0H2RSJ0</accession>
<evidence type="ECO:0000313" key="3">
    <source>
        <dbReference type="Proteomes" id="UP000053477"/>
    </source>
</evidence>